<feature type="compositionally biased region" description="Basic and acidic residues" evidence="1">
    <location>
        <begin position="52"/>
        <end position="71"/>
    </location>
</feature>
<evidence type="ECO:0000313" key="2">
    <source>
        <dbReference type="EMBL" id="KAG0118474.1"/>
    </source>
</evidence>
<dbReference type="Proteomes" id="UP000618051">
    <property type="component" value="Unassembled WGS sequence"/>
</dbReference>
<dbReference type="AlphaFoldDB" id="A0A835TW01"/>
<comment type="caution">
    <text evidence="2">The sequence shown here is derived from an EMBL/GenBank/DDBJ whole genome shotgun (WGS) entry which is preliminary data.</text>
</comment>
<proteinExistence type="predicted"/>
<organism evidence="2">
    <name type="scientific">Lamprotornis superbus</name>
    <dbReference type="NCBI Taxonomy" id="245042"/>
    <lineage>
        <taxon>Eukaryota</taxon>
        <taxon>Metazoa</taxon>
        <taxon>Chordata</taxon>
        <taxon>Craniata</taxon>
        <taxon>Vertebrata</taxon>
        <taxon>Euteleostomi</taxon>
        <taxon>Archelosauria</taxon>
        <taxon>Archosauria</taxon>
        <taxon>Dinosauria</taxon>
        <taxon>Saurischia</taxon>
        <taxon>Theropoda</taxon>
        <taxon>Coelurosauria</taxon>
        <taxon>Aves</taxon>
        <taxon>Neognathae</taxon>
        <taxon>Neoaves</taxon>
        <taxon>Telluraves</taxon>
        <taxon>Australaves</taxon>
        <taxon>Passeriformes</taxon>
        <taxon>Sturnidae</taxon>
        <taxon>Lamprotornis</taxon>
    </lineage>
</organism>
<keyword evidence="4" id="KW-1185">Reference proteome</keyword>
<reference evidence="3 4" key="2">
    <citation type="journal article" date="2021" name="J. Hered.">
        <title>Feather Gene Expression Elucidates the Developmental Basis of Plumage Iridescence in African Starlings.</title>
        <authorList>
            <person name="Rubenstein D.R."/>
            <person name="Corvelo A."/>
            <person name="MacManes M.D."/>
            <person name="Maia R."/>
            <person name="Narzisi G."/>
            <person name="Rousaki A."/>
            <person name="Vandenabeele P."/>
            <person name="Shawkey M.D."/>
            <person name="Solomon J."/>
        </authorList>
    </citation>
    <scope>NUCLEOTIDE SEQUENCE [LARGE SCALE GENOMIC DNA]</scope>
    <source>
        <strain evidence="3">SS15</strain>
    </source>
</reference>
<accession>A0A835TW01</accession>
<name>A0A835TW01_9PASS</name>
<sequence length="129" mass="14962">MLLTLKISFEGPMEKCPEIKNISEKKGGKHTDTRKKEHPAVGKSQVCLQPSRGDRVIQRPSDCDGKQRTRLQEQQTLRRNPRQTRHLDEDISTTARSALLCVGEAEHHRKRNMNSWKTMQMQTKEEDKI</sequence>
<feature type="compositionally biased region" description="Basic and acidic residues" evidence="1">
    <location>
        <begin position="18"/>
        <end position="40"/>
    </location>
</feature>
<dbReference type="EMBL" id="JADDUC010000111">
    <property type="protein sequence ID" value="KAG0118474.1"/>
    <property type="molecule type" value="Genomic_DNA"/>
</dbReference>
<reference evidence="3" key="3">
    <citation type="submission" date="2022-01" db="EMBL/GenBank/DDBJ databases">
        <authorList>
            <person name="Rubenstein D.R."/>
        </authorList>
    </citation>
    <scope>NUCLEOTIDE SEQUENCE</scope>
    <source>
        <strain evidence="3">SS15</strain>
        <tissue evidence="3">Liver</tissue>
    </source>
</reference>
<evidence type="ECO:0000313" key="4">
    <source>
        <dbReference type="Proteomes" id="UP000618051"/>
    </source>
</evidence>
<protein>
    <submittedName>
        <fullName evidence="2">Uncharacterized protein</fullName>
    </submittedName>
</protein>
<evidence type="ECO:0000313" key="3">
    <source>
        <dbReference type="EMBL" id="KAI1243093.1"/>
    </source>
</evidence>
<dbReference type="EMBL" id="JADDUC020000001">
    <property type="protein sequence ID" value="KAI1243093.1"/>
    <property type="molecule type" value="Genomic_DNA"/>
</dbReference>
<feature type="region of interest" description="Disordered" evidence="1">
    <location>
        <begin position="18"/>
        <end position="91"/>
    </location>
</feature>
<evidence type="ECO:0000256" key="1">
    <source>
        <dbReference type="SAM" id="MobiDB-lite"/>
    </source>
</evidence>
<gene>
    <name evidence="3" type="ORF">IHE44_0000666</name>
    <name evidence="2" type="ORF">IHE44_001039</name>
</gene>
<reference evidence="2" key="1">
    <citation type="submission" date="2020-10" db="EMBL/GenBank/DDBJ databases">
        <title>Feather gene expression reveals the developmental basis of iridescence in African starlings.</title>
        <authorList>
            <person name="Rubenstein D.R."/>
        </authorList>
    </citation>
    <scope>NUCLEOTIDE SEQUENCE</scope>
    <source>
        <strain evidence="2">SS15</strain>
        <tissue evidence="2">Liver</tissue>
    </source>
</reference>